<gene>
    <name evidence="6 8" type="primary">nusB</name>
    <name evidence="8" type="ORF">ER308_19460</name>
</gene>
<protein>
    <recommendedName>
        <fullName evidence="6">Transcription antitermination protein NusB</fullName>
    </recommendedName>
    <alternativeName>
        <fullName evidence="6">Antitermination factor NusB</fullName>
    </alternativeName>
</protein>
<keyword evidence="3 6" id="KW-0694">RNA-binding</keyword>
<evidence type="ECO:0000256" key="2">
    <source>
        <dbReference type="ARBA" id="ARBA00022814"/>
    </source>
</evidence>
<dbReference type="GO" id="GO:0031564">
    <property type="term" value="P:transcription antitermination"/>
    <property type="evidence" value="ECO:0007669"/>
    <property type="project" value="UniProtKB-KW"/>
</dbReference>
<dbReference type="OrthoDB" id="3528057at2"/>
<keyword evidence="2 6" id="KW-0889">Transcription antitermination</keyword>
<keyword evidence="4 6" id="KW-0805">Transcription regulation</keyword>
<evidence type="ECO:0000256" key="5">
    <source>
        <dbReference type="ARBA" id="ARBA00023163"/>
    </source>
</evidence>
<evidence type="ECO:0000256" key="4">
    <source>
        <dbReference type="ARBA" id="ARBA00023015"/>
    </source>
</evidence>
<dbReference type="GO" id="GO:0006353">
    <property type="term" value="P:DNA-templated transcription termination"/>
    <property type="evidence" value="ECO:0007669"/>
    <property type="project" value="UniProtKB-UniRule"/>
</dbReference>
<dbReference type="RefSeq" id="WP_131156525.1">
    <property type="nucleotide sequence ID" value="NZ_CP036402.1"/>
</dbReference>
<evidence type="ECO:0000313" key="8">
    <source>
        <dbReference type="EMBL" id="QBI21533.1"/>
    </source>
</evidence>
<feature type="domain" description="NusB/RsmB/TIM44" evidence="7">
    <location>
        <begin position="5"/>
        <end position="126"/>
    </location>
</feature>
<comment type="similarity">
    <text evidence="1 6">Belongs to the NusB family.</text>
</comment>
<dbReference type="SUPFAM" id="SSF48013">
    <property type="entry name" value="NusB-like"/>
    <property type="match status" value="1"/>
</dbReference>
<evidence type="ECO:0000256" key="6">
    <source>
        <dbReference type="HAMAP-Rule" id="MF_00073"/>
    </source>
</evidence>
<dbReference type="Pfam" id="PF01029">
    <property type="entry name" value="NusB"/>
    <property type="match status" value="1"/>
</dbReference>
<keyword evidence="9" id="KW-1185">Reference proteome</keyword>
<dbReference type="InterPro" id="IPR006027">
    <property type="entry name" value="NusB_RsmB_TIM44"/>
</dbReference>
<keyword evidence="5 6" id="KW-0804">Transcription</keyword>
<name>A0A411YK19_9ACTN</name>
<evidence type="ECO:0000256" key="3">
    <source>
        <dbReference type="ARBA" id="ARBA00022884"/>
    </source>
</evidence>
<dbReference type="KEGG" id="erz:ER308_19460"/>
<organism evidence="8 9">
    <name type="scientific">Egibacter rhizosphaerae</name>
    <dbReference type="NCBI Taxonomy" id="1670831"/>
    <lineage>
        <taxon>Bacteria</taxon>
        <taxon>Bacillati</taxon>
        <taxon>Actinomycetota</taxon>
        <taxon>Nitriliruptoria</taxon>
        <taxon>Egibacterales</taxon>
        <taxon>Egibacteraceae</taxon>
        <taxon>Egibacter</taxon>
    </lineage>
</organism>
<dbReference type="Gene3D" id="1.10.940.10">
    <property type="entry name" value="NusB-like"/>
    <property type="match status" value="1"/>
</dbReference>
<dbReference type="HAMAP" id="MF_00073">
    <property type="entry name" value="NusB"/>
    <property type="match status" value="1"/>
</dbReference>
<dbReference type="Proteomes" id="UP000291469">
    <property type="component" value="Chromosome"/>
</dbReference>
<evidence type="ECO:0000259" key="7">
    <source>
        <dbReference type="Pfam" id="PF01029"/>
    </source>
</evidence>
<dbReference type="InterPro" id="IPR035926">
    <property type="entry name" value="NusB-like_sf"/>
</dbReference>
<dbReference type="GO" id="GO:0005829">
    <property type="term" value="C:cytosol"/>
    <property type="evidence" value="ECO:0007669"/>
    <property type="project" value="TreeGrafter"/>
</dbReference>
<accession>A0A411YK19</accession>
<dbReference type="AlphaFoldDB" id="A0A411YK19"/>
<proteinExistence type="inferred from homology"/>
<dbReference type="PANTHER" id="PTHR11078">
    <property type="entry name" value="N UTILIZATION SUBSTANCE PROTEIN B-RELATED"/>
    <property type="match status" value="1"/>
</dbReference>
<dbReference type="PANTHER" id="PTHR11078:SF3">
    <property type="entry name" value="ANTITERMINATION NUSB DOMAIN-CONTAINING PROTEIN"/>
    <property type="match status" value="1"/>
</dbReference>
<reference evidence="8 9" key="1">
    <citation type="submission" date="2019-01" db="EMBL/GenBank/DDBJ databases">
        <title>Egibacter rhizosphaerae EGI 80759T.</title>
        <authorList>
            <person name="Chen D.-D."/>
            <person name="Tian Y."/>
            <person name="Jiao J.-Y."/>
            <person name="Zhang X.-T."/>
            <person name="Zhang Y.-G."/>
            <person name="Zhang Y."/>
            <person name="Xiao M."/>
            <person name="Shu W.-S."/>
            <person name="Li W.-J."/>
        </authorList>
    </citation>
    <scope>NUCLEOTIDE SEQUENCE [LARGE SCALE GENOMIC DNA]</scope>
    <source>
        <strain evidence="8 9">EGI 80759</strain>
    </source>
</reference>
<evidence type="ECO:0000256" key="1">
    <source>
        <dbReference type="ARBA" id="ARBA00005952"/>
    </source>
</evidence>
<dbReference type="InterPro" id="IPR011605">
    <property type="entry name" value="NusB_fam"/>
</dbReference>
<dbReference type="EMBL" id="CP036402">
    <property type="protein sequence ID" value="QBI21533.1"/>
    <property type="molecule type" value="Genomic_DNA"/>
</dbReference>
<dbReference type="NCBIfam" id="TIGR01951">
    <property type="entry name" value="nusB"/>
    <property type="match status" value="1"/>
</dbReference>
<dbReference type="GO" id="GO:0003723">
    <property type="term" value="F:RNA binding"/>
    <property type="evidence" value="ECO:0007669"/>
    <property type="project" value="UniProtKB-UniRule"/>
</dbReference>
<sequence>MVSRHDARRRALAILYEADVRDHSTADVLAVHEASDDPPPEFASELVRGVAGRRDELDAGISAHAVEWRVERMPVVDRNLLRLGLWEIRHSEVPDAVAIDEAVELAKELSTDDSGRFVNGVLARAAASPAAS</sequence>
<comment type="function">
    <text evidence="6">Involved in transcription antitermination. Required for transcription of ribosomal RNA (rRNA) genes. Binds specifically to the boxA antiterminator sequence of the ribosomal RNA (rrn) operons.</text>
</comment>
<evidence type="ECO:0000313" key="9">
    <source>
        <dbReference type="Proteomes" id="UP000291469"/>
    </source>
</evidence>